<organism evidence="1 2">
    <name type="scientific">Microbacterium capsulatum</name>
    <dbReference type="NCBI Taxonomy" id="3041921"/>
    <lineage>
        <taxon>Bacteria</taxon>
        <taxon>Bacillati</taxon>
        <taxon>Actinomycetota</taxon>
        <taxon>Actinomycetes</taxon>
        <taxon>Micrococcales</taxon>
        <taxon>Microbacteriaceae</taxon>
        <taxon>Microbacterium</taxon>
    </lineage>
</organism>
<proteinExistence type="predicted"/>
<name>A0ABU0XBY7_9MICO</name>
<dbReference type="Proteomes" id="UP001230289">
    <property type="component" value="Unassembled WGS sequence"/>
</dbReference>
<accession>A0ABU0XBY7</accession>
<dbReference type="RefSeq" id="WP_308487559.1">
    <property type="nucleotide sequence ID" value="NZ_JAVFCB010000001.1"/>
</dbReference>
<dbReference type="InterPro" id="IPR018561">
    <property type="entry name" value="AosR"/>
</dbReference>
<gene>
    <name evidence="1" type="ORF">RBR11_01695</name>
</gene>
<dbReference type="EMBL" id="JAVFCB010000001">
    <property type="protein sequence ID" value="MDQ4212627.1"/>
    <property type="molecule type" value="Genomic_DNA"/>
</dbReference>
<keyword evidence="2" id="KW-1185">Reference proteome</keyword>
<reference evidence="1 2" key="1">
    <citation type="submission" date="2023-08" db="EMBL/GenBank/DDBJ databases">
        <title>Microbacterium sp. nov., isolated from a waste landfill.</title>
        <authorList>
            <person name="Wen W."/>
        </authorList>
    </citation>
    <scope>NUCLEOTIDE SEQUENCE [LARGE SCALE GENOMIC DNA]</scope>
    <source>
        <strain evidence="1 2">ASV81</strain>
    </source>
</reference>
<evidence type="ECO:0000313" key="1">
    <source>
        <dbReference type="EMBL" id="MDQ4212627.1"/>
    </source>
</evidence>
<dbReference type="Pfam" id="PF09438">
    <property type="entry name" value="DUF2017"/>
    <property type="match status" value="1"/>
</dbReference>
<comment type="caution">
    <text evidence="1">The sequence shown here is derived from an EMBL/GenBank/DDBJ whole genome shotgun (WGS) entry which is preliminary data.</text>
</comment>
<protein>
    <submittedName>
        <fullName evidence="1">DUF2017 family protein</fullName>
    </submittedName>
</protein>
<sequence>MTGSGIPIVVARVEGEHLVALIDQFLELLRDTEIGADAALDRLTPAVYPGDPDASAAFAEATSADLLDRRATDARVVRATIAPFLDGDAETIEIVVPTAEVDTWLRTLAALRLIIAARLGIETGEEHDPEDPRFGVYDWLGYRLDVLIAAADAADDDSTPSGH</sequence>
<evidence type="ECO:0000313" key="2">
    <source>
        <dbReference type="Proteomes" id="UP001230289"/>
    </source>
</evidence>